<protein>
    <submittedName>
        <fullName evidence="5">Peptidylprolyl isomerase</fullName>
    </submittedName>
</protein>
<keyword evidence="1 3" id="KW-0732">Signal</keyword>
<dbReference type="PANTHER" id="PTHR47637">
    <property type="entry name" value="CHAPERONE SURA"/>
    <property type="match status" value="1"/>
</dbReference>
<accession>A0A931GXK9</accession>
<evidence type="ECO:0000259" key="4">
    <source>
        <dbReference type="PROSITE" id="PS50198"/>
    </source>
</evidence>
<feature type="chain" id="PRO_5036697478" evidence="3">
    <location>
        <begin position="21"/>
        <end position="454"/>
    </location>
</feature>
<dbReference type="InterPro" id="IPR027304">
    <property type="entry name" value="Trigger_fact/SurA_dom_sf"/>
</dbReference>
<feature type="domain" description="PpiC" evidence="4">
    <location>
        <begin position="277"/>
        <end position="370"/>
    </location>
</feature>
<dbReference type="GO" id="GO:0003755">
    <property type="term" value="F:peptidyl-prolyl cis-trans isomerase activity"/>
    <property type="evidence" value="ECO:0007669"/>
    <property type="project" value="UniProtKB-KW"/>
</dbReference>
<dbReference type="EMBL" id="JADWYR010000001">
    <property type="protein sequence ID" value="MBG9375989.1"/>
    <property type="molecule type" value="Genomic_DNA"/>
</dbReference>
<keyword evidence="2" id="KW-0697">Rotamase</keyword>
<organism evidence="5 6">
    <name type="scientific">Panacibacter microcysteis</name>
    <dbReference type="NCBI Taxonomy" id="2793269"/>
    <lineage>
        <taxon>Bacteria</taxon>
        <taxon>Pseudomonadati</taxon>
        <taxon>Bacteroidota</taxon>
        <taxon>Chitinophagia</taxon>
        <taxon>Chitinophagales</taxon>
        <taxon>Chitinophagaceae</taxon>
        <taxon>Panacibacter</taxon>
    </lineage>
</organism>
<dbReference type="Gene3D" id="1.10.4030.10">
    <property type="entry name" value="Porin chaperone SurA, peptide-binding domain"/>
    <property type="match status" value="1"/>
</dbReference>
<evidence type="ECO:0000313" key="6">
    <source>
        <dbReference type="Proteomes" id="UP000628448"/>
    </source>
</evidence>
<dbReference type="RefSeq" id="WP_196990011.1">
    <property type="nucleotide sequence ID" value="NZ_JADWYR010000001.1"/>
</dbReference>
<evidence type="ECO:0000313" key="5">
    <source>
        <dbReference type="EMBL" id="MBG9375989.1"/>
    </source>
</evidence>
<name>A0A931GXK9_9BACT</name>
<evidence type="ECO:0000256" key="3">
    <source>
        <dbReference type="SAM" id="SignalP"/>
    </source>
</evidence>
<gene>
    <name evidence="5" type="ORF">I5907_07070</name>
</gene>
<reference evidence="5" key="1">
    <citation type="submission" date="2020-11" db="EMBL/GenBank/DDBJ databases">
        <title>Bacterial whole genome sequence for Panacibacter sp. DH6.</title>
        <authorList>
            <person name="Le V."/>
            <person name="Ko S."/>
            <person name="Ahn C.-Y."/>
            <person name="Oh H.-M."/>
        </authorList>
    </citation>
    <scope>NUCLEOTIDE SEQUENCE</scope>
    <source>
        <strain evidence="5">DH6</strain>
    </source>
</reference>
<proteinExistence type="predicted"/>
<evidence type="ECO:0000256" key="2">
    <source>
        <dbReference type="PROSITE-ProRule" id="PRU00278"/>
    </source>
</evidence>
<dbReference type="PANTHER" id="PTHR47637:SF1">
    <property type="entry name" value="CHAPERONE SURA"/>
    <property type="match status" value="1"/>
</dbReference>
<dbReference type="Gene3D" id="3.10.50.40">
    <property type="match status" value="2"/>
</dbReference>
<dbReference type="SUPFAM" id="SSF54534">
    <property type="entry name" value="FKBP-like"/>
    <property type="match status" value="2"/>
</dbReference>
<dbReference type="Pfam" id="PF00639">
    <property type="entry name" value="Rotamase"/>
    <property type="match status" value="2"/>
</dbReference>
<keyword evidence="6" id="KW-1185">Reference proteome</keyword>
<dbReference type="InterPro" id="IPR000297">
    <property type="entry name" value="PPIase_PpiC"/>
</dbReference>
<dbReference type="InterPro" id="IPR046357">
    <property type="entry name" value="PPIase_dom_sf"/>
</dbReference>
<comment type="caution">
    <text evidence="5">The sequence shown here is derived from an EMBL/GenBank/DDBJ whole genome shotgun (WGS) entry which is preliminary data.</text>
</comment>
<dbReference type="Proteomes" id="UP000628448">
    <property type="component" value="Unassembled WGS sequence"/>
</dbReference>
<dbReference type="PROSITE" id="PS50198">
    <property type="entry name" value="PPIC_PPIASE_2"/>
    <property type="match status" value="2"/>
</dbReference>
<feature type="domain" description="PpiC" evidence="4">
    <location>
        <begin position="172"/>
        <end position="274"/>
    </location>
</feature>
<evidence type="ECO:0000256" key="1">
    <source>
        <dbReference type="ARBA" id="ARBA00022729"/>
    </source>
</evidence>
<sequence length="454" mass="51684">MKKYSLLLLVAFVFANNSFAQKVVADKIIAQIGDKIVLRSDLTNAIADYKRQGMEEQLPPNAECAFLQGQLIQKTLVIQAEKDSLFVEDDELEALLDNRIRYFISQYGSQDMLEQIAGRTVYEIKEDLRQPFKEKTMAEKMQGKILENVKITPNEVKDYFDKIPKDSLLFYESELEVNQLVVYPKPNKDLEEYVSAQLLDYKRQVESGQKKFDQLAKMYTDDPGSKETGGQYSINRLDKSWDPTFVAAAFKLKEGQISPVIKSKFGLHIIQMVSRAGDDAVVRHILKIPPVTDAEVKIAITKLDSIRNEITKGNITFAAAVTKLSDDENSKFNNGALLANDGSPFLTIDKLDKDAVVALKGLKPGDISRPQSYTDERQRKAVRILFLKSRTEPHRENMKDDYNRISQRALELKKQTVLEKWFKEHIPNYYVTVDKEYTGCASISDWLNVASASR</sequence>
<dbReference type="AlphaFoldDB" id="A0A931GXK9"/>
<keyword evidence="2 5" id="KW-0413">Isomerase</keyword>
<dbReference type="SUPFAM" id="SSF109998">
    <property type="entry name" value="Triger factor/SurA peptide-binding domain-like"/>
    <property type="match status" value="1"/>
</dbReference>
<dbReference type="InterPro" id="IPR050280">
    <property type="entry name" value="OMP_Chaperone_SurA"/>
</dbReference>
<feature type="signal peptide" evidence="3">
    <location>
        <begin position="1"/>
        <end position="20"/>
    </location>
</feature>